<evidence type="ECO:0000313" key="3">
    <source>
        <dbReference type="Proteomes" id="UP000829817"/>
    </source>
</evidence>
<dbReference type="EMBL" id="CP091508">
    <property type="protein sequence ID" value="UOO83044.1"/>
    <property type="molecule type" value="Genomic_DNA"/>
</dbReference>
<keyword evidence="3" id="KW-1185">Reference proteome</keyword>
<dbReference type="Proteomes" id="UP000829817">
    <property type="component" value="Chromosome"/>
</dbReference>
<protein>
    <submittedName>
        <fullName evidence="2">DUF2254 domain-containing protein</fullName>
    </submittedName>
</protein>
<reference evidence="2 3" key="1">
    <citation type="journal article" date="2022" name="Res Sq">
        <title>Evolution of multicellular longitudinally dividing oral cavity symbionts (Neisseriaceae).</title>
        <authorList>
            <person name="Nyongesa S."/>
            <person name="Weber P."/>
            <person name="Bernet E."/>
            <person name="Pullido F."/>
            <person name="Nieckarz M."/>
            <person name="Delaby M."/>
            <person name="Nieves C."/>
            <person name="Viehboeck T."/>
            <person name="Krause N."/>
            <person name="Rivera-Millot A."/>
            <person name="Nakamura A."/>
            <person name="Vischer N."/>
            <person name="VanNieuwenhze M."/>
            <person name="Brun Y."/>
            <person name="Cava F."/>
            <person name="Bulgheresi S."/>
            <person name="Veyrier F."/>
        </authorList>
    </citation>
    <scope>NUCLEOTIDE SEQUENCE [LARGE SCALE GENOMIC DNA]</scope>
    <source>
        <strain evidence="2 3">CCUG 63373m</strain>
    </source>
</reference>
<sequence>MMYRWLLSLKKPSNSLWVTPAWGALLAVVFAFAAQLANIWLPVDTLPDIERGTLEGLLDVIASSMLAVSTFSLSIMVSAFASASNGTTPRATELVMGDDNTRMAIASFISAFIYAIIAKTVLGMGLYGQNGRFVLFVSTVLALAYLIFTLIRWVHTLSQLGRMGNTLDKIHTAAQKTLQAYRNNPAMGAAWRGVCSPRARVLRAEHSGYLTHINMATLQSRAAEKDWHVHITVRPGDLIMRDTVLALIEKGDESCDDLRNAFVLAQTRSYDQDPEWGFIVLSEAAQRALSPAVNDPGTAIAVMTGMMRLLADVAPEQAGGQKQYDRLAIKPLDSSDWVKSGFAPIARDGAGILEVGLVLQKTLAAVNRSAPEAAVSQAAAEVAAAAFERACQSLDFAPDIQALQQKRAALFGSAADLPMPADH</sequence>
<proteinExistence type="predicted"/>
<keyword evidence="1" id="KW-1133">Transmembrane helix</keyword>
<organism evidence="2 3">
    <name type="scientific">Uruburuella testudinis</name>
    <dbReference type="NCBI Taxonomy" id="1282863"/>
    <lineage>
        <taxon>Bacteria</taxon>
        <taxon>Pseudomonadati</taxon>
        <taxon>Pseudomonadota</taxon>
        <taxon>Betaproteobacteria</taxon>
        <taxon>Neisseriales</taxon>
        <taxon>Neisseriaceae</taxon>
        <taxon>Uruburuella</taxon>
    </lineage>
</organism>
<evidence type="ECO:0000256" key="1">
    <source>
        <dbReference type="SAM" id="Phobius"/>
    </source>
</evidence>
<gene>
    <name evidence="2" type="ORF">LVJ83_06175</name>
</gene>
<keyword evidence="1" id="KW-0472">Membrane</keyword>
<keyword evidence="1" id="KW-0812">Transmembrane</keyword>
<dbReference type="Pfam" id="PF10011">
    <property type="entry name" value="DUF2254"/>
    <property type="match status" value="1"/>
</dbReference>
<evidence type="ECO:0000313" key="2">
    <source>
        <dbReference type="EMBL" id="UOO83044.1"/>
    </source>
</evidence>
<accession>A0ABY4DVI1</accession>
<name>A0ABY4DVI1_9NEIS</name>
<feature type="transmembrane region" description="Helical" evidence="1">
    <location>
        <begin position="61"/>
        <end position="83"/>
    </location>
</feature>
<feature type="transmembrane region" description="Helical" evidence="1">
    <location>
        <begin position="21"/>
        <end position="41"/>
    </location>
</feature>
<feature type="transmembrane region" description="Helical" evidence="1">
    <location>
        <begin position="133"/>
        <end position="154"/>
    </location>
</feature>
<dbReference type="InterPro" id="IPR018723">
    <property type="entry name" value="DUF2254_membrane"/>
</dbReference>
<feature type="transmembrane region" description="Helical" evidence="1">
    <location>
        <begin position="104"/>
        <end position="127"/>
    </location>
</feature>
<dbReference type="RefSeq" id="WP_244787335.1">
    <property type="nucleotide sequence ID" value="NZ_CP091508.1"/>
</dbReference>